<dbReference type="Pfam" id="PF03446">
    <property type="entry name" value="NAD_binding_2"/>
    <property type="match status" value="1"/>
</dbReference>
<dbReference type="SUPFAM" id="SSF51735">
    <property type="entry name" value="NAD(P)-binding Rossmann-fold domains"/>
    <property type="match status" value="1"/>
</dbReference>
<dbReference type="Gene3D" id="1.10.1040.10">
    <property type="entry name" value="N-(1-d-carboxylethyl)-l-norvaline Dehydrogenase, domain 2"/>
    <property type="match status" value="1"/>
</dbReference>
<dbReference type="EC" id="1.1.-.-" evidence="6"/>
<organism evidence="6 7">
    <name type="scientific">Desulfamplus magnetovallimortis</name>
    <dbReference type="NCBI Taxonomy" id="1246637"/>
    <lineage>
        <taxon>Bacteria</taxon>
        <taxon>Pseudomonadati</taxon>
        <taxon>Thermodesulfobacteriota</taxon>
        <taxon>Desulfobacteria</taxon>
        <taxon>Desulfobacterales</taxon>
        <taxon>Desulfobacteraceae</taxon>
        <taxon>Desulfamplus</taxon>
    </lineage>
</organism>
<evidence type="ECO:0000256" key="3">
    <source>
        <dbReference type="PIRSR" id="PIRSR000103-1"/>
    </source>
</evidence>
<evidence type="ECO:0000256" key="1">
    <source>
        <dbReference type="ARBA" id="ARBA00023002"/>
    </source>
</evidence>
<dbReference type="InterPro" id="IPR015815">
    <property type="entry name" value="HIBADH-related"/>
</dbReference>
<dbReference type="EMBL" id="FWEV01000044">
    <property type="protein sequence ID" value="SLM28508.1"/>
    <property type="molecule type" value="Genomic_DNA"/>
</dbReference>
<feature type="domain" description="6-phosphogluconate dehydrogenase NADP-binding" evidence="4">
    <location>
        <begin position="10"/>
        <end position="166"/>
    </location>
</feature>
<dbReference type="GO" id="GO:0051287">
    <property type="term" value="F:NAD binding"/>
    <property type="evidence" value="ECO:0007669"/>
    <property type="project" value="InterPro"/>
</dbReference>
<dbReference type="STRING" id="1246637.MTBBW1_1380055"/>
<dbReference type="Proteomes" id="UP000191931">
    <property type="component" value="Unassembled WGS sequence"/>
</dbReference>
<feature type="domain" description="3-hydroxyisobutyrate dehydrogenase-like NAD-binding" evidence="5">
    <location>
        <begin position="171"/>
        <end position="290"/>
    </location>
</feature>
<dbReference type="PANTHER" id="PTHR43060">
    <property type="entry name" value="3-HYDROXYISOBUTYRATE DEHYDROGENASE-LIKE 1, MITOCHONDRIAL-RELATED"/>
    <property type="match status" value="1"/>
</dbReference>
<feature type="active site" evidence="3">
    <location>
        <position position="177"/>
    </location>
</feature>
<evidence type="ECO:0000259" key="5">
    <source>
        <dbReference type="Pfam" id="PF14833"/>
    </source>
</evidence>
<gene>
    <name evidence="6" type="primary">ykwC</name>
    <name evidence="6" type="ORF">MTBBW1_1380055</name>
</gene>
<keyword evidence="7" id="KW-1185">Reference proteome</keyword>
<evidence type="ECO:0000313" key="7">
    <source>
        <dbReference type="Proteomes" id="UP000191931"/>
    </source>
</evidence>
<dbReference type="InterPro" id="IPR008927">
    <property type="entry name" value="6-PGluconate_DH-like_C_sf"/>
</dbReference>
<dbReference type="PIRSF" id="PIRSF000103">
    <property type="entry name" value="HIBADH"/>
    <property type="match status" value="1"/>
</dbReference>
<dbReference type="RefSeq" id="WP_080804869.1">
    <property type="nucleotide sequence ID" value="NZ_LT828549.1"/>
</dbReference>
<evidence type="ECO:0000256" key="2">
    <source>
        <dbReference type="ARBA" id="ARBA00023027"/>
    </source>
</evidence>
<dbReference type="GO" id="GO:0050661">
    <property type="term" value="F:NADP binding"/>
    <property type="evidence" value="ECO:0007669"/>
    <property type="project" value="InterPro"/>
</dbReference>
<name>A0A1W1H808_9BACT</name>
<sequence length="295" mass="31262">MNKASDGIIIGFIGTGVMGNSMAGHLLKAGYPLHLYTRTRSRAETLCEKGAIWEESIADLAGKSNVIITMVGFPDDVNQVYLENGGILENAAPGTLVIDMTTSSPALARKIHQKAVELDIRALDAPVSGGDIGARNATLSIMAGGDRDAFDMAMPILELMGSNIFLQGEAGSGQHTKMVNQIVIASTMMGVCEALAYAEKSGLDPDMVLKSIGGGAAESWSLKNLAPRIIKGDFEPGFYVKHFIKDMKIAIESANEMGLELPGLGLARKLYEKLAASGCENDGTQALYKLVVGRL</sequence>
<dbReference type="InterPro" id="IPR013328">
    <property type="entry name" value="6PGD_dom2"/>
</dbReference>
<dbReference type="InterPro" id="IPR029154">
    <property type="entry name" value="HIBADH-like_NADP-bd"/>
</dbReference>
<evidence type="ECO:0000313" key="6">
    <source>
        <dbReference type="EMBL" id="SLM28508.1"/>
    </source>
</evidence>
<dbReference type="Pfam" id="PF14833">
    <property type="entry name" value="NAD_binding_11"/>
    <property type="match status" value="1"/>
</dbReference>
<dbReference type="PANTHER" id="PTHR43060:SF15">
    <property type="entry name" value="3-HYDROXYISOBUTYRATE DEHYDROGENASE-LIKE 1, MITOCHONDRIAL-RELATED"/>
    <property type="match status" value="1"/>
</dbReference>
<dbReference type="OrthoDB" id="9777604at2"/>
<proteinExistence type="predicted"/>
<keyword evidence="2" id="KW-0520">NAD</keyword>
<dbReference type="SUPFAM" id="SSF48179">
    <property type="entry name" value="6-phosphogluconate dehydrogenase C-terminal domain-like"/>
    <property type="match status" value="1"/>
</dbReference>
<dbReference type="AlphaFoldDB" id="A0A1W1H808"/>
<evidence type="ECO:0000259" key="4">
    <source>
        <dbReference type="Pfam" id="PF03446"/>
    </source>
</evidence>
<dbReference type="Gene3D" id="3.40.50.720">
    <property type="entry name" value="NAD(P)-binding Rossmann-like Domain"/>
    <property type="match status" value="1"/>
</dbReference>
<dbReference type="InterPro" id="IPR006115">
    <property type="entry name" value="6PGDH_NADP-bd"/>
</dbReference>
<keyword evidence="1 6" id="KW-0560">Oxidoreductase</keyword>
<accession>A0A1W1H808</accession>
<reference evidence="6 7" key="1">
    <citation type="submission" date="2017-03" db="EMBL/GenBank/DDBJ databases">
        <authorList>
            <person name="Afonso C.L."/>
            <person name="Miller P.J."/>
            <person name="Scott M.A."/>
            <person name="Spackman E."/>
            <person name="Goraichik I."/>
            <person name="Dimitrov K.M."/>
            <person name="Suarez D.L."/>
            <person name="Swayne D.E."/>
        </authorList>
    </citation>
    <scope>NUCLEOTIDE SEQUENCE [LARGE SCALE GENOMIC DNA]</scope>
    <source>
        <strain evidence="6">PRJEB14757</strain>
    </source>
</reference>
<dbReference type="InterPro" id="IPR036291">
    <property type="entry name" value="NAD(P)-bd_dom_sf"/>
</dbReference>
<protein>
    <submittedName>
        <fullName evidence="6">Uncharacterized oxidoreductase ykwC</fullName>
        <ecNumber evidence="6">1.1.-.-</ecNumber>
    </submittedName>
</protein>
<dbReference type="GO" id="GO:0016491">
    <property type="term" value="F:oxidoreductase activity"/>
    <property type="evidence" value="ECO:0007669"/>
    <property type="project" value="UniProtKB-KW"/>
</dbReference>